<dbReference type="CTD" id="20328224"/>
<evidence type="ECO:0000313" key="2">
    <source>
        <dbReference type="EMBL" id="KER26173.1"/>
    </source>
</evidence>
<gene>
    <name evidence="2" type="ORF">T265_14058</name>
</gene>
<evidence type="ECO:0000313" key="3">
    <source>
        <dbReference type="Proteomes" id="UP000054324"/>
    </source>
</evidence>
<evidence type="ECO:0000256" key="1">
    <source>
        <dbReference type="SAM" id="MobiDB-lite"/>
    </source>
</evidence>
<feature type="region of interest" description="Disordered" evidence="1">
    <location>
        <begin position="78"/>
        <end position="98"/>
    </location>
</feature>
<dbReference type="Proteomes" id="UP000054324">
    <property type="component" value="Unassembled WGS sequence"/>
</dbReference>
<accession>A0A074ZG68</accession>
<dbReference type="AlphaFoldDB" id="A0A074ZG68"/>
<dbReference type="GeneID" id="20328224"/>
<keyword evidence="3" id="KW-1185">Reference proteome</keyword>
<proteinExistence type="predicted"/>
<feature type="non-terminal residue" evidence="2">
    <location>
        <position position="192"/>
    </location>
</feature>
<sequence>MVRTQPDHVHPFRSKVKVHNGGVVVTHSPHRSDERILNPDVAFGYAPLMSSNKSHTRAQFFLPPSPLTRMFEPGQEDGLSNDSHVSMHSTKSRSHQRLKCSSSAAAPCRCATAMLPERSTRAEILWGCRSLDRGSRELEIGFERRTFRYGFREIYSCVATFRISYQPKHEAASCSTFSHLKTSQTGDSAGFK</sequence>
<name>A0A074ZG68_OPIVI</name>
<reference evidence="2 3" key="1">
    <citation type="submission" date="2013-11" db="EMBL/GenBank/DDBJ databases">
        <title>Opisthorchis viverrini - life in the bile duct.</title>
        <authorList>
            <person name="Young N.D."/>
            <person name="Nagarajan N."/>
            <person name="Lin S.J."/>
            <person name="Korhonen P.K."/>
            <person name="Jex A.R."/>
            <person name="Hall R.S."/>
            <person name="Safavi-Hemami H."/>
            <person name="Kaewkong W."/>
            <person name="Bertrand D."/>
            <person name="Gao S."/>
            <person name="Seet Q."/>
            <person name="Wongkham S."/>
            <person name="Teh B.T."/>
            <person name="Wongkham C."/>
            <person name="Intapan P.M."/>
            <person name="Maleewong W."/>
            <person name="Yang X."/>
            <person name="Hu M."/>
            <person name="Wang Z."/>
            <person name="Hofmann A."/>
            <person name="Sternberg P.W."/>
            <person name="Tan P."/>
            <person name="Wang J."/>
            <person name="Gasser R.B."/>
        </authorList>
    </citation>
    <scope>NUCLEOTIDE SEQUENCE [LARGE SCALE GENOMIC DNA]</scope>
</reference>
<dbReference type="EMBL" id="KL596754">
    <property type="protein sequence ID" value="KER26173.1"/>
    <property type="molecule type" value="Genomic_DNA"/>
</dbReference>
<feature type="compositionally biased region" description="Polar residues" evidence="1">
    <location>
        <begin position="78"/>
        <end position="89"/>
    </location>
</feature>
<protein>
    <submittedName>
        <fullName evidence="2">Uncharacterized protein</fullName>
    </submittedName>
</protein>
<dbReference type="RefSeq" id="XP_009170093.1">
    <property type="nucleotide sequence ID" value="XM_009171829.1"/>
</dbReference>
<organism evidence="2 3">
    <name type="scientific">Opisthorchis viverrini</name>
    <name type="common">Southeast Asian liver fluke</name>
    <dbReference type="NCBI Taxonomy" id="6198"/>
    <lineage>
        <taxon>Eukaryota</taxon>
        <taxon>Metazoa</taxon>
        <taxon>Spiralia</taxon>
        <taxon>Lophotrochozoa</taxon>
        <taxon>Platyhelminthes</taxon>
        <taxon>Trematoda</taxon>
        <taxon>Digenea</taxon>
        <taxon>Opisthorchiida</taxon>
        <taxon>Opisthorchiata</taxon>
        <taxon>Opisthorchiidae</taxon>
        <taxon>Opisthorchis</taxon>
    </lineage>
</organism>
<dbReference type="KEGG" id="ovi:T265_14058"/>